<protein>
    <submittedName>
        <fullName evidence="3">YceI family protein</fullName>
    </submittedName>
</protein>
<dbReference type="InterPro" id="IPR036761">
    <property type="entry name" value="TTHA0802/YceI-like_sf"/>
</dbReference>
<organism evidence="3">
    <name type="scientific">uncultured Paludibacter sp</name>
    <dbReference type="NCBI Taxonomy" id="497635"/>
    <lineage>
        <taxon>Bacteria</taxon>
        <taxon>Pseudomonadati</taxon>
        <taxon>Bacteroidota</taxon>
        <taxon>Bacteroidia</taxon>
        <taxon>Bacteroidales</taxon>
        <taxon>Paludibacteraceae</taxon>
        <taxon>Paludibacter</taxon>
        <taxon>environmental samples</taxon>
    </lineage>
</organism>
<feature type="signal peptide" evidence="1">
    <location>
        <begin position="1"/>
        <end position="24"/>
    </location>
</feature>
<evidence type="ECO:0000256" key="1">
    <source>
        <dbReference type="SAM" id="SignalP"/>
    </source>
</evidence>
<evidence type="ECO:0000313" key="3">
    <source>
        <dbReference type="EMBL" id="VBB47489.1"/>
    </source>
</evidence>
<dbReference type="Gene3D" id="2.40.128.110">
    <property type="entry name" value="Lipid/polyisoprenoid-binding, YceI-like"/>
    <property type="match status" value="1"/>
</dbReference>
<keyword evidence="1" id="KW-0732">Signal</keyword>
<name>A0A653AHH6_9BACT</name>
<dbReference type="AlphaFoldDB" id="A0A653AHH6"/>
<accession>A0A653AHH6</accession>
<reference evidence="3" key="1">
    <citation type="submission" date="2018-07" db="EMBL/GenBank/DDBJ databases">
        <authorList>
            <consortium name="Genoscope - CEA"/>
            <person name="William W."/>
        </authorList>
    </citation>
    <scope>NUCLEOTIDE SEQUENCE</scope>
    <source>
        <strain evidence="3">IK1</strain>
    </source>
</reference>
<dbReference type="InterPro" id="IPR007372">
    <property type="entry name" value="Lipid/polyisoprenoid-bd_YceI"/>
</dbReference>
<dbReference type="PANTHER" id="PTHR34406">
    <property type="entry name" value="PROTEIN YCEI"/>
    <property type="match status" value="1"/>
</dbReference>
<dbReference type="EMBL" id="UPXZ01000037">
    <property type="protein sequence ID" value="VBB47489.1"/>
    <property type="molecule type" value="Genomic_DNA"/>
</dbReference>
<dbReference type="PANTHER" id="PTHR34406:SF1">
    <property type="entry name" value="PROTEIN YCEI"/>
    <property type="match status" value="1"/>
</dbReference>
<proteinExistence type="predicted"/>
<sequence>MKTINYFKFYLLLAVMGTFQLSFAQQSLKIDPRNFVMTISGTTNVHDFKSKVTQINGNITFANNQPKTFTLEVPVKSIVSGEKLMDKKTYEAFNESKNPKILFNMTDINSVQTKGDQITANVSGNLTMAGVTKKITLVANGKKVKSGTYEFSGTTQLKFSDFNMKPPTAMLGVMKVGNVITLSYKVEFVGDDVI</sequence>
<feature type="chain" id="PRO_5024877621" evidence="1">
    <location>
        <begin position="25"/>
        <end position="194"/>
    </location>
</feature>
<dbReference type="SUPFAM" id="SSF101874">
    <property type="entry name" value="YceI-like"/>
    <property type="match status" value="1"/>
</dbReference>
<gene>
    <name evidence="3" type="ORF">TRIP_D420240</name>
</gene>
<dbReference type="SMART" id="SM00867">
    <property type="entry name" value="YceI"/>
    <property type="match status" value="1"/>
</dbReference>
<dbReference type="Pfam" id="PF04264">
    <property type="entry name" value="YceI"/>
    <property type="match status" value="1"/>
</dbReference>
<evidence type="ECO:0000259" key="2">
    <source>
        <dbReference type="SMART" id="SM00867"/>
    </source>
</evidence>
<feature type="domain" description="Lipid/polyisoprenoid-binding YceI-like" evidence="2">
    <location>
        <begin position="27"/>
        <end position="189"/>
    </location>
</feature>